<protein>
    <submittedName>
        <fullName evidence="1">Uncharacterized protein</fullName>
    </submittedName>
</protein>
<evidence type="ECO:0000313" key="1">
    <source>
        <dbReference type="EMBL" id="MBK1881460.1"/>
    </source>
</evidence>
<name>A0A934S569_9BACT</name>
<keyword evidence="2" id="KW-1185">Reference proteome</keyword>
<reference evidence="1" key="1">
    <citation type="submission" date="2021-01" db="EMBL/GenBank/DDBJ databases">
        <title>Modified the classification status of verrucomicrobia.</title>
        <authorList>
            <person name="Feng X."/>
        </authorList>
    </citation>
    <scope>NUCLEOTIDE SEQUENCE</scope>
    <source>
        <strain evidence="1">KCTC 22041</strain>
    </source>
</reference>
<sequence>MSKTTSVPYSFLGTSPVEAAWERFKKRLDTMTKEEKLQTFVDAGILTKKGNPTKPYKGVFVKAKATK</sequence>
<accession>A0A934S569</accession>
<dbReference type="AlphaFoldDB" id="A0A934S569"/>
<dbReference type="Proteomes" id="UP000603141">
    <property type="component" value="Unassembled WGS sequence"/>
</dbReference>
<comment type="caution">
    <text evidence="1">The sequence shown here is derived from an EMBL/GenBank/DDBJ whole genome shotgun (WGS) entry which is preliminary data.</text>
</comment>
<proteinExistence type="predicted"/>
<dbReference type="EMBL" id="JAENIJ010000004">
    <property type="protein sequence ID" value="MBK1881460.1"/>
    <property type="molecule type" value="Genomic_DNA"/>
</dbReference>
<dbReference type="RefSeq" id="WP_200267688.1">
    <property type="nucleotide sequence ID" value="NZ_JAENIJ010000004.1"/>
</dbReference>
<evidence type="ECO:0000313" key="2">
    <source>
        <dbReference type="Proteomes" id="UP000603141"/>
    </source>
</evidence>
<organism evidence="1 2">
    <name type="scientific">Luteolibacter pohnpeiensis</name>
    <dbReference type="NCBI Taxonomy" id="454153"/>
    <lineage>
        <taxon>Bacteria</taxon>
        <taxon>Pseudomonadati</taxon>
        <taxon>Verrucomicrobiota</taxon>
        <taxon>Verrucomicrobiia</taxon>
        <taxon>Verrucomicrobiales</taxon>
        <taxon>Verrucomicrobiaceae</taxon>
        <taxon>Luteolibacter</taxon>
    </lineage>
</organism>
<gene>
    <name evidence="1" type="ORF">JIN85_03475</name>
</gene>